<dbReference type="Proteomes" id="UP000823775">
    <property type="component" value="Unassembled WGS sequence"/>
</dbReference>
<dbReference type="EMBL" id="JACEIK010134359">
    <property type="protein sequence ID" value="MCE5167502.1"/>
    <property type="molecule type" value="Genomic_DNA"/>
</dbReference>
<comment type="caution">
    <text evidence="2">The sequence shown here is derived from an EMBL/GenBank/DDBJ whole genome shotgun (WGS) entry which is preliminary data.</text>
</comment>
<evidence type="ECO:0000313" key="2">
    <source>
        <dbReference type="EMBL" id="MCE5167502.1"/>
    </source>
</evidence>
<evidence type="ECO:0000313" key="3">
    <source>
        <dbReference type="Proteomes" id="UP000823775"/>
    </source>
</evidence>
<feature type="non-terminal residue" evidence="2">
    <location>
        <position position="121"/>
    </location>
</feature>
<organism evidence="2 3">
    <name type="scientific">Datura stramonium</name>
    <name type="common">Jimsonweed</name>
    <name type="synonym">Common thornapple</name>
    <dbReference type="NCBI Taxonomy" id="4076"/>
    <lineage>
        <taxon>Eukaryota</taxon>
        <taxon>Viridiplantae</taxon>
        <taxon>Streptophyta</taxon>
        <taxon>Embryophyta</taxon>
        <taxon>Tracheophyta</taxon>
        <taxon>Spermatophyta</taxon>
        <taxon>Magnoliopsida</taxon>
        <taxon>eudicotyledons</taxon>
        <taxon>Gunneridae</taxon>
        <taxon>Pentapetalae</taxon>
        <taxon>asterids</taxon>
        <taxon>lamiids</taxon>
        <taxon>Solanales</taxon>
        <taxon>Solanaceae</taxon>
        <taxon>Solanoideae</taxon>
        <taxon>Datureae</taxon>
        <taxon>Datura</taxon>
    </lineage>
</organism>
<protein>
    <submittedName>
        <fullName evidence="2">Uncharacterized protein</fullName>
    </submittedName>
</protein>
<accession>A0ABS8Y965</accession>
<proteinExistence type="predicted"/>
<feature type="non-terminal residue" evidence="2">
    <location>
        <position position="1"/>
    </location>
</feature>
<feature type="region of interest" description="Disordered" evidence="1">
    <location>
        <begin position="1"/>
        <end position="47"/>
    </location>
</feature>
<reference evidence="2 3" key="1">
    <citation type="journal article" date="2021" name="BMC Genomics">
        <title>Datura genome reveals duplications of psychoactive alkaloid biosynthetic genes and high mutation rate following tissue culture.</title>
        <authorList>
            <person name="Rajewski A."/>
            <person name="Carter-House D."/>
            <person name="Stajich J."/>
            <person name="Litt A."/>
        </authorList>
    </citation>
    <scope>NUCLEOTIDE SEQUENCE [LARGE SCALE GENOMIC DNA]</scope>
    <source>
        <strain evidence="2">AR-01</strain>
    </source>
</reference>
<sequence length="121" mass="12891">PRPCPSAPHCLDATTPTSPLNNRHPSATSPLRRPSIAVGTPISPTPHRSAIALESKQRVITRQLSLSLISATARLPTLHLCRVPTHLVLHGSTPPPPGSSIVFTLSVIVDSTIRLEPQVLN</sequence>
<evidence type="ECO:0000256" key="1">
    <source>
        <dbReference type="SAM" id="MobiDB-lite"/>
    </source>
</evidence>
<name>A0ABS8Y965_DATST</name>
<keyword evidence="3" id="KW-1185">Reference proteome</keyword>
<gene>
    <name evidence="2" type="ORF">HAX54_006746</name>
</gene>
<feature type="compositionally biased region" description="Polar residues" evidence="1">
    <location>
        <begin position="14"/>
        <end position="29"/>
    </location>
</feature>